<evidence type="ECO:0000256" key="1">
    <source>
        <dbReference type="ARBA" id="ARBA00001933"/>
    </source>
</evidence>
<dbReference type="OrthoDB" id="6537869at2759"/>
<comment type="caution">
    <text evidence="11">The sequence shown here is derived from an EMBL/GenBank/DDBJ whole genome shotgun (WGS) entry which is preliminary data.</text>
</comment>
<feature type="domain" description="Glycine cleavage system P-protein N-terminal" evidence="9">
    <location>
        <begin position="577"/>
        <end position="854"/>
    </location>
</feature>
<evidence type="ECO:0000259" key="9">
    <source>
        <dbReference type="Pfam" id="PF02347"/>
    </source>
</evidence>
<dbReference type="InterPro" id="IPR015422">
    <property type="entry name" value="PyrdxlP-dep_Trfase_small"/>
</dbReference>
<dbReference type="Gene3D" id="3.90.1150.10">
    <property type="entry name" value="Aspartate Aminotransferase, domain 1"/>
    <property type="match status" value="2"/>
</dbReference>
<dbReference type="PANTHER" id="PTHR11773:SF1">
    <property type="entry name" value="GLYCINE DEHYDROGENASE (DECARBOXYLATING), MITOCHONDRIAL"/>
    <property type="match status" value="1"/>
</dbReference>
<dbReference type="Pfam" id="PF02347">
    <property type="entry name" value="GDC-P"/>
    <property type="match status" value="2"/>
</dbReference>
<sequence length="1086" mass="118047">MLNRGLAASRHLHPSRLSRTRASAATTVAQRTSLGATAGLSTPLWACRSCLRGVATTATAAVSWATSSAFAKKYPSLDTFQRRHIGPDETETEAMLKALSPPAKDFDEFIAQVVPPDILTERPLFPQAQSAPEDPVTRAISEPLPEHSVKAYAEAVAGENNIQAKSFIGAGYYDTLVPEVIKVNVLENPAWYTSYTPYQPEISQGRLESLLNFQTVVTDLTALPVANASLLDEGTAAAEAMTLSMNMLSSSRARRPGKTFVVSHLVHPQTIAVLRGRASGFGIHVEVRDVTAPEFLGQALEELGDDLVGVLVQYPNTEGGVENFRDLADRVHKHGALLSCATDLLALTLLTPPGEWGADIAFGSAQRFGVPMGFGGPHAAFFAVADKYKRKMPGRLIGVSKDRLGGRALRLALQTREQHIRREKATSNVCTAQALLANMSALYAIYHGPEGLRAIAERVVSGTRILEHAAVRLGFEVKGSDARFDTFVIRCPDKQADQLLRVALDHGCNLRKLNDDEVGVSVDEAKTHGDLLALISAFYEAAPPNRVENNNRTTARSENLEVFLQSLLKDVENGTITGTAIPDAFCRASSYLTHPVFNTHHSETELLRYIYHLQSKDLSLVHSMIPLGSCTMKLNGSVEMATLRLPGFSQLHPYVPSDQAAGYERILGSLRDQLRDITGMDAVSLQPNSGAQGEFAGLRAIRRYHELRGDSGRNVCLIPVSAHGTNPASAAMSGLVVVPVRCDTKTGNLDLADLEEKCKKHADRLAAFMVTYPSTFGVFEPGVRRACELVHAHGGQVYMDGANMNAQIGLCSPGEIGADVCHLNLHKTFCIPHGGGGPGMGPICVKAHLAETLPSEGEYFAANGNSQALMPVSSAPYGSASILPISWAYNLLMGAKGLKEATKVTLLNANYLLSRLRPHYSILYTNEHGRCAHEFILDVRPFRETAGVEAIDIAKRLQDYGFHAPTLSWPVANTLMIEPTESESQAELDRFVDALISIREEIREVEDGRAPREGNVLKLSPHPVHDVVGEGGDKWDRPYSREKAAYPLPWLREKKFWPSVARVDDAYGDLNLFCTCPPVEDTTGDQ</sequence>
<dbReference type="FunFam" id="3.40.640.10:FF:000005">
    <property type="entry name" value="Glycine dehydrogenase (decarboxylating), mitochondrial"/>
    <property type="match status" value="1"/>
</dbReference>
<dbReference type="PANTHER" id="PTHR11773">
    <property type="entry name" value="GLYCINE DEHYDROGENASE, DECARBOXYLATING"/>
    <property type="match status" value="1"/>
</dbReference>
<dbReference type="STRING" id="1081102.A0A167T529"/>
<comment type="subcellular location">
    <subcellularLocation>
        <location evidence="7">Mitochondrion</location>
    </subcellularLocation>
</comment>
<evidence type="ECO:0000256" key="8">
    <source>
        <dbReference type="SAM" id="MobiDB-lite"/>
    </source>
</evidence>
<keyword evidence="7" id="KW-0496">Mitochondrion</keyword>
<name>A0A167T529_9HYPO</name>
<feature type="domain" description="Glycine cleavage system P-protein N-terminal" evidence="9">
    <location>
        <begin position="82"/>
        <end position="538"/>
    </location>
</feature>
<evidence type="ECO:0000313" key="12">
    <source>
        <dbReference type="Proteomes" id="UP000076874"/>
    </source>
</evidence>
<evidence type="ECO:0000256" key="5">
    <source>
        <dbReference type="ARBA" id="ARBA00049026"/>
    </source>
</evidence>
<reference evidence="11 12" key="1">
    <citation type="journal article" date="2016" name="Genome Biol. Evol.">
        <title>Divergent and convergent evolution of fungal pathogenicity.</title>
        <authorList>
            <person name="Shang Y."/>
            <person name="Xiao G."/>
            <person name="Zheng P."/>
            <person name="Cen K."/>
            <person name="Zhan S."/>
            <person name="Wang C."/>
        </authorList>
    </citation>
    <scope>NUCLEOTIDE SEQUENCE [LARGE SCALE GENOMIC DNA]</scope>
    <source>
        <strain evidence="11 12">RCEF 264</strain>
    </source>
</reference>
<dbReference type="InterPro" id="IPR003437">
    <property type="entry name" value="GcvP"/>
</dbReference>
<dbReference type="GO" id="GO:0005739">
    <property type="term" value="C:mitochondrion"/>
    <property type="evidence" value="ECO:0007669"/>
    <property type="project" value="UniProtKB-SubCell"/>
</dbReference>
<dbReference type="GO" id="GO:0016594">
    <property type="term" value="F:glycine binding"/>
    <property type="evidence" value="ECO:0007669"/>
    <property type="project" value="TreeGrafter"/>
</dbReference>
<dbReference type="Pfam" id="PF21478">
    <property type="entry name" value="GcvP2_C"/>
    <property type="match status" value="1"/>
</dbReference>
<organism evidence="11 12">
    <name type="scientific">Niveomyces insectorum RCEF 264</name>
    <dbReference type="NCBI Taxonomy" id="1081102"/>
    <lineage>
        <taxon>Eukaryota</taxon>
        <taxon>Fungi</taxon>
        <taxon>Dikarya</taxon>
        <taxon>Ascomycota</taxon>
        <taxon>Pezizomycotina</taxon>
        <taxon>Sordariomycetes</taxon>
        <taxon>Hypocreomycetidae</taxon>
        <taxon>Hypocreales</taxon>
        <taxon>Cordycipitaceae</taxon>
        <taxon>Niveomyces</taxon>
    </lineage>
</organism>
<dbReference type="AlphaFoldDB" id="A0A167T529"/>
<dbReference type="GO" id="GO:0005960">
    <property type="term" value="C:glycine cleavage complex"/>
    <property type="evidence" value="ECO:0007669"/>
    <property type="project" value="TreeGrafter"/>
</dbReference>
<dbReference type="SUPFAM" id="SSF53383">
    <property type="entry name" value="PLP-dependent transferases"/>
    <property type="match status" value="2"/>
</dbReference>
<evidence type="ECO:0000259" key="10">
    <source>
        <dbReference type="Pfam" id="PF21478"/>
    </source>
</evidence>
<proteinExistence type="inferred from homology"/>
<evidence type="ECO:0000256" key="2">
    <source>
        <dbReference type="ARBA" id="ARBA00010756"/>
    </source>
</evidence>
<keyword evidence="12" id="KW-1185">Reference proteome</keyword>
<evidence type="ECO:0000313" key="11">
    <source>
        <dbReference type="EMBL" id="OAA60239.1"/>
    </source>
</evidence>
<comment type="catalytic activity">
    <reaction evidence="5 7">
        <text>N(6)-[(R)-lipoyl]-L-lysyl-[glycine-cleavage complex H protein] + glycine + H(+) = N(6)-[(R)-S(8)-aminomethyldihydrolipoyl]-L-lysyl-[glycine-cleavage complex H protein] + CO2</text>
        <dbReference type="Rhea" id="RHEA:24304"/>
        <dbReference type="Rhea" id="RHEA-COMP:10494"/>
        <dbReference type="Rhea" id="RHEA-COMP:10495"/>
        <dbReference type="ChEBI" id="CHEBI:15378"/>
        <dbReference type="ChEBI" id="CHEBI:16526"/>
        <dbReference type="ChEBI" id="CHEBI:57305"/>
        <dbReference type="ChEBI" id="CHEBI:83099"/>
        <dbReference type="ChEBI" id="CHEBI:83143"/>
        <dbReference type="EC" id="1.4.4.2"/>
    </reaction>
</comment>
<dbReference type="InterPro" id="IPR049316">
    <property type="entry name" value="GDC-P_C"/>
</dbReference>
<feature type="region of interest" description="Disordered" evidence="8">
    <location>
        <begin position="1"/>
        <end position="24"/>
    </location>
</feature>
<dbReference type="GO" id="GO:0004375">
    <property type="term" value="F:glycine dehydrogenase (decarboxylating) activity"/>
    <property type="evidence" value="ECO:0007669"/>
    <property type="project" value="UniProtKB-UniRule"/>
</dbReference>
<dbReference type="CDD" id="cd00613">
    <property type="entry name" value="GDC-P"/>
    <property type="match status" value="1"/>
</dbReference>
<dbReference type="EC" id="1.4.4.2" evidence="7"/>
<comment type="subunit">
    <text evidence="7">The glycine cleavage system is composed of four proteins: P, T, L and H.</text>
</comment>
<accession>A0A167T529</accession>
<dbReference type="Gene3D" id="3.40.640.10">
    <property type="entry name" value="Type I PLP-dependent aspartate aminotransferase-like (Major domain)"/>
    <property type="match status" value="2"/>
</dbReference>
<evidence type="ECO:0000256" key="3">
    <source>
        <dbReference type="ARBA" id="ARBA00022898"/>
    </source>
</evidence>
<dbReference type="FunFam" id="3.40.640.10:FF:000007">
    <property type="entry name" value="glycine dehydrogenase (Decarboxylating), mitochondrial"/>
    <property type="match status" value="1"/>
</dbReference>
<comment type="cofactor">
    <cofactor evidence="1 6 7">
        <name>pyridoxal 5'-phosphate</name>
        <dbReference type="ChEBI" id="CHEBI:597326"/>
    </cofactor>
</comment>
<feature type="modified residue" description="N6-(pyridoxal phosphate)lysine" evidence="6">
    <location>
        <position position="827"/>
    </location>
</feature>
<dbReference type="GO" id="GO:0030170">
    <property type="term" value="F:pyridoxal phosphate binding"/>
    <property type="evidence" value="ECO:0007669"/>
    <property type="project" value="TreeGrafter"/>
</dbReference>
<feature type="domain" description="Glycine dehydrogenase C-terminal" evidence="10">
    <location>
        <begin position="901"/>
        <end position="1022"/>
    </location>
</feature>
<dbReference type="InterPro" id="IPR020581">
    <property type="entry name" value="GDC_P"/>
</dbReference>
<comment type="similarity">
    <text evidence="2 7">Belongs to the GcvP family.</text>
</comment>
<comment type="function">
    <text evidence="7">The glycine cleavage system catalyzes the degradation of glycine.</text>
</comment>
<dbReference type="InterPro" id="IPR049315">
    <property type="entry name" value="GDC-P_N"/>
</dbReference>
<evidence type="ECO:0000256" key="4">
    <source>
        <dbReference type="ARBA" id="ARBA00023002"/>
    </source>
</evidence>
<dbReference type="NCBIfam" id="TIGR00461">
    <property type="entry name" value="gcvP"/>
    <property type="match status" value="1"/>
</dbReference>
<feature type="compositionally biased region" description="Basic residues" evidence="8">
    <location>
        <begin position="10"/>
        <end position="19"/>
    </location>
</feature>
<keyword evidence="4 7" id="KW-0560">Oxidoreductase</keyword>
<dbReference type="EMBL" id="AZHD01000009">
    <property type="protein sequence ID" value="OAA60239.1"/>
    <property type="molecule type" value="Genomic_DNA"/>
</dbReference>
<keyword evidence="3 6" id="KW-0663">Pyridoxal phosphate</keyword>
<gene>
    <name evidence="11" type="ORF">SPI_05363</name>
</gene>
<dbReference type="GO" id="GO:0019464">
    <property type="term" value="P:glycine decarboxylation via glycine cleavage system"/>
    <property type="evidence" value="ECO:0007669"/>
    <property type="project" value="TreeGrafter"/>
</dbReference>
<dbReference type="Proteomes" id="UP000076874">
    <property type="component" value="Unassembled WGS sequence"/>
</dbReference>
<keyword evidence="7" id="KW-0809">Transit peptide</keyword>
<protein>
    <recommendedName>
        <fullName evidence="7">Glycine cleavage system P protein</fullName>
        <ecNumber evidence="7">1.4.4.2</ecNumber>
    </recommendedName>
</protein>
<dbReference type="InterPro" id="IPR015424">
    <property type="entry name" value="PyrdxlP-dep_Trfase"/>
</dbReference>
<dbReference type="FunFam" id="3.90.1150.10:FF:000007">
    <property type="entry name" value="Glycine dehydrogenase (decarboxylating), mitochondrial"/>
    <property type="match status" value="1"/>
</dbReference>
<evidence type="ECO:0000256" key="7">
    <source>
        <dbReference type="RuleBase" id="RU364056"/>
    </source>
</evidence>
<dbReference type="InterPro" id="IPR015421">
    <property type="entry name" value="PyrdxlP-dep_Trfase_major"/>
</dbReference>
<evidence type="ECO:0000256" key="6">
    <source>
        <dbReference type="PIRSR" id="PIRSR603437-50"/>
    </source>
</evidence>